<dbReference type="InterPro" id="IPR028207">
    <property type="entry name" value="DNA_pol_B_palm_palm"/>
</dbReference>
<evidence type="ECO:0000256" key="15">
    <source>
        <dbReference type="ARBA" id="ARBA00049244"/>
    </source>
</evidence>
<dbReference type="SUPFAM" id="SSF52113">
    <property type="entry name" value="BRCT domain"/>
    <property type="match status" value="1"/>
</dbReference>
<evidence type="ECO:0000256" key="14">
    <source>
        <dbReference type="ARBA" id="ARBA00023242"/>
    </source>
</evidence>
<dbReference type="Pfam" id="PF14716">
    <property type="entry name" value="HHH_8"/>
    <property type="match status" value="1"/>
</dbReference>
<comment type="catalytic activity">
    <reaction evidence="15 17">
        <text>DNA(n) + a 2'-deoxyribonucleoside 5'-triphosphate = DNA(n+1) + diphosphate</text>
        <dbReference type="Rhea" id="RHEA:22508"/>
        <dbReference type="Rhea" id="RHEA-COMP:17339"/>
        <dbReference type="Rhea" id="RHEA-COMP:17340"/>
        <dbReference type="ChEBI" id="CHEBI:33019"/>
        <dbReference type="ChEBI" id="CHEBI:61560"/>
        <dbReference type="ChEBI" id="CHEBI:173112"/>
        <dbReference type="EC" id="2.7.7.7"/>
    </reaction>
</comment>
<dbReference type="Gene3D" id="1.10.150.110">
    <property type="entry name" value="DNA polymerase beta, N-terminal domain-like"/>
    <property type="match status" value="1"/>
</dbReference>
<dbReference type="InterPro" id="IPR043519">
    <property type="entry name" value="NT_sf"/>
</dbReference>
<dbReference type="FunFam" id="3.30.460.10:FF:000020">
    <property type="entry name" value="DNA polymerase lambda"/>
    <property type="match status" value="1"/>
</dbReference>
<keyword evidence="7" id="KW-0235">DNA replication</keyword>
<evidence type="ECO:0000256" key="16">
    <source>
        <dbReference type="PIRSR" id="PIRSR622312-50"/>
    </source>
</evidence>
<keyword evidence="13" id="KW-0456">Lyase</keyword>
<evidence type="ECO:0000256" key="6">
    <source>
        <dbReference type="ARBA" id="ARBA00022695"/>
    </source>
</evidence>
<evidence type="ECO:0000256" key="11">
    <source>
        <dbReference type="ARBA" id="ARBA00023125"/>
    </source>
</evidence>
<comment type="function">
    <text evidence="17">DNA polymerase that functions in several pathways of DNA repair. Involved in base excision repair (BER) responsible for repair of lesions that give rise to abasic (AP) sites in DNA. Also contributes to DNA double-strand break repair by non-homologous end joining and homologous recombination. Has both template-dependent and template-independent (terminal transferase) DNA polymerase activities. Has also a 5'-deoxyribose-5-phosphate lyase (dRP lyase) activity.</text>
</comment>
<dbReference type="Pfam" id="PF10391">
    <property type="entry name" value="DNA_pol_lambd_f"/>
    <property type="match status" value="1"/>
</dbReference>
<evidence type="ECO:0000256" key="17">
    <source>
        <dbReference type="RuleBase" id="RU366014"/>
    </source>
</evidence>
<dbReference type="GO" id="GO:0006260">
    <property type="term" value="P:DNA replication"/>
    <property type="evidence" value="ECO:0007669"/>
    <property type="project" value="UniProtKB-KW"/>
</dbReference>
<proteinExistence type="inferred from homology"/>
<evidence type="ECO:0000256" key="13">
    <source>
        <dbReference type="ARBA" id="ARBA00023239"/>
    </source>
</evidence>
<dbReference type="SUPFAM" id="SSF47802">
    <property type="entry name" value="DNA polymerase beta, N-terminal domain-like"/>
    <property type="match status" value="1"/>
</dbReference>
<comment type="cofactor">
    <cofactor evidence="1">
        <name>Mn(2+)</name>
        <dbReference type="ChEBI" id="CHEBI:29035"/>
    </cofactor>
</comment>
<dbReference type="InterPro" id="IPR010996">
    <property type="entry name" value="HHH_MUS81"/>
</dbReference>
<reference evidence="20" key="2">
    <citation type="journal article" date="2023" name="BMC Genomics">
        <title>Pest status, molecular evolution, and epigenetic factors derived from the genome assembly of Frankliniella fusca, a thysanopteran phytovirus vector.</title>
        <authorList>
            <person name="Catto M.A."/>
            <person name="Labadie P.E."/>
            <person name="Jacobson A.L."/>
            <person name="Kennedy G.G."/>
            <person name="Srinivasan R."/>
            <person name="Hunt B.G."/>
        </authorList>
    </citation>
    <scope>NUCLEOTIDE SEQUENCE</scope>
    <source>
        <strain evidence="20">PL_HMW_Pooled</strain>
    </source>
</reference>
<keyword evidence="14 17" id="KW-0539">Nucleus</keyword>
<dbReference type="GO" id="GO:0003677">
    <property type="term" value="F:DNA binding"/>
    <property type="evidence" value="ECO:0007669"/>
    <property type="project" value="UniProtKB-UniRule"/>
</dbReference>
<comment type="subcellular location">
    <subcellularLocation>
        <location evidence="2 17">Nucleus</location>
    </subcellularLocation>
</comment>
<dbReference type="PROSITE" id="PS00522">
    <property type="entry name" value="DNA_POLYMERASE_X"/>
    <property type="match status" value="1"/>
</dbReference>
<evidence type="ECO:0000256" key="8">
    <source>
        <dbReference type="ARBA" id="ARBA00022723"/>
    </source>
</evidence>
<evidence type="ECO:0000256" key="1">
    <source>
        <dbReference type="ARBA" id="ARBA00001936"/>
    </source>
</evidence>
<dbReference type="GO" id="GO:0003887">
    <property type="term" value="F:DNA-directed DNA polymerase activity"/>
    <property type="evidence" value="ECO:0007669"/>
    <property type="project" value="UniProtKB-UniRule"/>
</dbReference>
<dbReference type="PRINTS" id="PR00869">
    <property type="entry name" value="DNAPOLX"/>
</dbReference>
<evidence type="ECO:0000256" key="4">
    <source>
        <dbReference type="ARBA" id="ARBA00022634"/>
    </source>
</evidence>
<dbReference type="EMBL" id="JAHWGI010000287">
    <property type="protein sequence ID" value="KAK3911849.1"/>
    <property type="molecule type" value="Genomic_DNA"/>
</dbReference>
<keyword evidence="11" id="KW-0238">DNA-binding</keyword>
<dbReference type="SMART" id="SM00483">
    <property type="entry name" value="POLXc"/>
    <property type="match status" value="1"/>
</dbReference>
<dbReference type="InterPro" id="IPR001357">
    <property type="entry name" value="BRCT_dom"/>
</dbReference>
<dbReference type="PROSITE" id="PS50172">
    <property type="entry name" value="BRCT"/>
    <property type="match status" value="1"/>
</dbReference>
<keyword evidence="4" id="KW-0237">DNA synthesis</keyword>
<dbReference type="GO" id="GO:0006303">
    <property type="term" value="P:double-strand break repair via nonhomologous end joining"/>
    <property type="evidence" value="ECO:0007669"/>
    <property type="project" value="TreeGrafter"/>
</dbReference>
<dbReference type="GO" id="GO:0005634">
    <property type="term" value="C:nucleus"/>
    <property type="evidence" value="ECO:0007669"/>
    <property type="project" value="UniProtKB-SubCell"/>
</dbReference>
<keyword evidence="6 17" id="KW-0548">Nucleotidyltransferase</keyword>
<dbReference type="InterPro" id="IPR036420">
    <property type="entry name" value="BRCT_dom_sf"/>
</dbReference>
<dbReference type="InterPro" id="IPR037160">
    <property type="entry name" value="DNA_Pol_thumb_sf"/>
</dbReference>
<dbReference type="InterPro" id="IPR002008">
    <property type="entry name" value="DNA_pol_X_beta-like"/>
</dbReference>
<dbReference type="InterPro" id="IPR002054">
    <property type="entry name" value="DNA-dir_DNA_pol_X"/>
</dbReference>
<feature type="compositionally biased region" description="Polar residues" evidence="18">
    <location>
        <begin position="126"/>
        <end position="137"/>
    </location>
</feature>
<evidence type="ECO:0000256" key="10">
    <source>
        <dbReference type="ARBA" id="ARBA00022932"/>
    </source>
</evidence>
<dbReference type="Pfam" id="PF14792">
    <property type="entry name" value="DNA_pol_B_palm"/>
    <property type="match status" value="1"/>
</dbReference>
<dbReference type="Gene3D" id="1.10.150.20">
    <property type="entry name" value="5' to 3' exonuclease, C-terminal subdomain"/>
    <property type="match status" value="1"/>
</dbReference>
<dbReference type="SUPFAM" id="SSF81301">
    <property type="entry name" value="Nucleotidyltransferase"/>
    <property type="match status" value="1"/>
</dbReference>
<dbReference type="Proteomes" id="UP001219518">
    <property type="component" value="Unassembled WGS sequence"/>
</dbReference>
<dbReference type="FunFam" id="1.10.150.20:FF:000010">
    <property type="entry name" value="DNA polymerase lambda"/>
    <property type="match status" value="1"/>
</dbReference>
<dbReference type="Gene3D" id="3.30.210.10">
    <property type="entry name" value="DNA polymerase, thumb domain"/>
    <property type="match status" value="1"/>
</dbReference>
<dbReference type="EC" id="2.7.7.7" evidence="17"/>
<evidence type="ECO:0000313" key="21">
    <source>
        <dbReference type="Proteomes" id="UP001219518"/>
    </source>
</evidence>
<evidence type="ECO:0000256" key="2">
    <source>
        <dbReference type="ARBA" id="ARBA00004123"/>
    </source>
</evidence>
<feature type="region of interest" description="Disordered" evidence="18">
    <location>
        <begin position="117"/>
        <end position="143"/>
    </location>
</feature>
<evidence type="ECO:0000256" key="9">
    <source>
        <dbReference type="ARBA" id="ARBA00022763"/>
    </source>
</evidence>
<evidence type="ECO:0000256" key="7">
    <source>
        <dbReference type="ARBA" id="ARBA00022705"/>
    </source>
</evidence>
<evidence type="ECO:0000256" key="12">
    <source>
        <dbReference type="ARBA" id="ARBA00023204"/>
    </source>
</evidence>
<dbReference type="PANTHER" id="PTHR11276">
    <property type="entry name" value="DNA POLYMERASE TYPE-X FAMILY MEMBER"/>
    <property type="match status" value="1"/>
</dbReference>
<evidence type="ECO:0000259" key="19">
    <source>
        <dbReference type="PROSITE" id="PS50172"/>
    </source>
</evidence>
<feature type="domain" description="BRCT" evidence="19">
    <location>
        <begin position="4"/>
        <end position="106"/>
    </location>
</feature>
<keyword evidence="5 17" id="KW-0808">Transferase</keyword>
<sequence length="482" mass="53666">MSNEHSSMFKGTCILIFPALIGKKRMSLFETHIRKGGGNLCQFSDMKKGTCKPSHFVVEDSLLQNPANLEKTLKTYRGELKAVVGTQWLSDCIKLKMLVPTESYQVHFQKQSHSEECSTSKRAKLSSESETGNISKKITQDDKFAGSQSSSALTTAGEGNEIIIQELQKLADAFRNKGDTWRSHGYNKAISAIKRCGKVLSCYEDAIALPGLSDKMARKVWEILETGSLKVSKVCEDSKTIALEIFTNIWGVGPSTAENWYQQGYRTLADVKEKVCLTKQQMIGLKYYEDFLQRIPRKEVEEIALIVSSAAKTIEPLISPIPVGSYRRGNSSCGDVDIMICIPDHLNSKSILSQLIISLKGSGLITDDLVTLEKEGNQRKYLGVCCLPGDRQKHRRLDIFVVPKSEEATALMHYTGSALFNRSIRLLAAKKGFSLSEHCLNGGVLREGLKVLNSGYIIPTPNEESIFKALDLEYRPPEERDH</sequence>
<comment type="caution">
    <text evidence="20">The sequence shown here is derived from an EMBL/GenBank/DDBJ whole genome shotgun (WGS) entry which is preliminary data.</text>
</comment>
<keyword evidence="12 17" id="KW-0234">DNA repair</keyword>
<dbReference type="Gene3D" id="3.40.50.10190">
    <property type="entry name" value="BRCT domain"/>
    <property type="match status" value="1"/>
</dbReference>
<dbReference type="InterPro" id="IPR022312">
    <property type="entry name" value="DNA_pol_X"/>
</dbReference>
<dbReference type="GO" id="GO:0016829">
    <property type="term" value="F:lyase activity"/>
    <property type="evidence" value="ECO:0007669"/>
    <property type="project" value="UniProtKB-KW"/>
</dbReference>
<comment type="similarity">
    <text evidence="3 17">Belongs to the DNA polymerase type-X family.</text>
</comment>
<dbReference type="AlphaFoldDB" id="A0AAE1GZA7"/>
<keyword evidence="10 17" id="KW-0239">DNA-directed DNA polymerase</keyword>
<dbReference type="CDD" id="cd00141">
    <property type="entry name" value="NT_POLXc"/>
    <property type="match status" value="1"/>
</dbReference>
<evidence type="ECO:0000256" key="3">
    <source>
        <dbReference type="ARBA" id="ARBA00008323"/>
    </source>
</evidence>
<name>A0AAE1GZA7_9NEOP</name>
<dbReference type="InterPro" id="IPR018944">
    <property type="entry name" value="DNA_pol_lambd_fingers_domain"/>
</dbReference>
<accession>A0AAE1GZA7</accession>
<evidence type="ECO:0000256" key="18">
    <source>
        <dbReference type="SAM" id="MobiDB-lite"/>
    </source>
</evidence>
<keyword evidence="8" id="KW-0479">Metal-binding</keyword>
<dbReference type="PANTHER" id="PTHR11276:SF28">
    <property type="entry name" value="DNA POLYMERASE LAMBDA"/>
    <property type="match status" value="1"/>
</dbReference>
<dbReference type="Pfam" id="PF14791">
    <property type="entry name" value="DNA_pol_B_thumb"/>
    <property type="match status" value="1"/>
</dbReference>
<dbReference type="Gene3D" id="3.30.460.10">
    <property type="entry name" value="Beta Polymerase, domain 2"/>
    <property type="match status" value="1"/>
</dbReference>
<dbReference type="GO" id="GO:0046872">
    <property type="term" value="F:metal ion binding"/>
    <property type="evidence" value="ECO:0007669"/>
    <property type="project" value="UniProtKB-UniRule"/>
</dbReference>
<dbReference type="InterPro" id="IPR027421">
    <property type="entry name" value="DNA_pol_lamdba_lyase_dom_sf"/>
</dbReference>
<dbReference type="InterPro" id="IPR029398">
    <property type="entry name" value="PolB_thumb"/>
</dbReference>
<organism evidence="20 21">
    <name type="scientific">Frankliniella fusca</name>
    <dbReference type="NCBI Taxonomy" id="407009"/>
    <lineage>
        <taxon>Eukaryota</taxon>
        <taxon>Metazoa</taxon>
        <taxon>Ecdysozoa</taxon>
        <taxon>Arthropoda</taxon>
        <taxon>Hexapoda</taxon>
        <taxon>Insecta</taxon>
        <taxon>Pterygota</taxon>
        <taxon>Neoptera</taxon>
        <taxon>Paraneoptera</taxon>
        <taxon>Thysanoptera</taxon>
        <taxon>Terebrantia</taxon>
        <taxon>Thripoidea</taxon>
        <taxon>Thripidae</taxon>
        <taxon>Frankliniella</taxon>
    </lineage>
</organism>
<dbReference type="SUPFAM" id="SSF81585">
    <property type="entry name" value="PsbU/PolX domain-like"/>
    <property type="match status" value="1"/>
</dbReference>
<evidence type="ECO:0000313" key="20">
    <source>
        <dbReference type="EMBL" id="KAK3911849.1"/>
    </source>
</evidence>
<gene>
    <name evidence="20" type="ORF">KUF71_004529</name>
</gene>
<feature type="active site" description="Nucleophile; Schiff-base intermediate with DNA; for 5'-dRP lyase activity" evidence="16">
    <location>
        <position position="219"/>
    </location>
</feature>
<evidence type="ECO:0000256" key="5">
    <source>
        <dbReference type="ARBA" id="ARBA00022679"/>
    </source>
</evidence>
<keyword evidence="9 17" id="KW-0227">DNA damage</keyword>
<reference evidence="20" key="1">
    <citation type="submission" date="2021-07" db="EMBL/GenBank/DDBJ databases">
        <authorList>
            <person name="Catto M.A."/>
            <person name="Jacobson A."/>
            <person name="Kennedy G."/>
            <person name="Labadie P."/>
            <person name="Hunt B.G."/>
            <person name="Srinivasan R."/>
        </authorList>
    </citation>
    <scope>NUCLEOTIDE SEQUENCE</scope>
    <source>
        <strain evidence="20">PL_HMW_Pooled</strain>
        <tissue evidence="20">Head</tissue>
    </source>
</reference>
<dbReference type="InterPro" id="IPR019843">
    <property type="entry name" value="DNA_pol-X_BS"/>
</dbReference>
<keyword evidence="21" id="KW-1185">Reference proteome</keyword>
<dbReference type="PRINTS" id="PR00870">
    <property type="entry name" value="DNAPOLXBETA"/>
</dbReference>
<protein>
    <recommendedName>
        <fullName evidence="17">DNA polymerase</fullName>
        <ecNumber evidence="17">2.7.7.7</ecNumber>
    </recommendedName>
</protein>